<feature type="transmembrane region" description="Helical" evidence="6">
    <location>
        <begin position="63"/>
        <end position="85"/>
    </location>
</feature>
<feature type="transmembrane region" description="Helical" evidence="6">
    <location>
        <begin position="213"/>
        <end position="231"/>
    </location>
</feature>
<organism evidence="7 8">
    <name type="scientific">Ruegeria profundi</name>
    <dbReference type="NCBI Taxonomy" id="1685378"/>
    <lineage>
        <taxon>Bacteria</taxon>
        <taxon>Pseudomonadati</taxon>
        <taxon>Pseudomonadota</taxon>
        <taxon>Alphaproteobacteria</taxon>
        <taxon>Rhodobacterales</taxon>
        <taxon>Roseobacteraceae</taxon>
        <taxon>Ruegeria</taxon>
    </lineage>
</organism>
<dbReference type="PANTHER" id="PTHR30618">
    <property type="entry name" value="NCS1 FAMILY PURINE/PYRIMIDINE TRANSPORTER"/>
    <property type="match status" value="1"/>
</dbReference>
<comment type="similarity">
    <text evidence="2">Belongs to the purine-cytosine permease (2.A.39) family.</text>
</comment>
<dbReference type="Gene3D" id="1.10.4160.10">
    <property type="entry name" value="Hydantoin permease"/>
    <property type="match status" value="1"/>
</dbReference>
<dbReference type="CDD" id="cd10323">
    <property type="entry name" value="SLC-NCS1sbd"/>
    <property type="match status" value="1"/>
</dbReference>
<dbReference type="RefSeq" id="WP_068333815.1">
    <property type="nucleotide sequence ID" value="NZ_LQBP01000002.1"/>
</dbReference>
<accession>A0A0X3U0L7</accession>
<evidence type="ECO:0000256" key="1">
    <source>
        <dbReference type="ARBA" id="ARBA00004141"/>
    </source>
</evidence>
<dbReference type="OrthoDB" id="9780088at2"/>
<comment type="subcellular location">
    <subcellularLocation>
        <location evidence="1">Membrane</location>
        <topology evidence="1">Multi-pass membrane protein</topology>
    </subcellularLocation>
</comment>
<evidence type="ECO:0000256" key="2">
    <source>
        <dbReference type="ARBA" id="ARBA00008974"/>
    </source>
</evidence>
<feature type="transmembrane region" description="Helical" evidence="6">
    <location>
        <begin position="433"/>
        <end position="450"/>
    </location>
</feature>
<reference evidence="8" key="1">
    <citation type="submission" date="2015-12" db="EMBL/GenBank/DDBJ databases">
        <authorList>
            <person name="Zhang G."/>
            <person name="Stingl U."/>
        </authorList>
    </citation>
    <scope>NUCLEOTIDE SEQUENCE [LARGE SCALE GENOMIC DNA]</scope>
    <source>
        <strain evidence="8">ZGT108</strain>
    </source>
</reference>
<dbReference type="PANTHER" id="PTHR30618:SF0">
    <property type="entry name" value="PURINE-URACIL PERMEASE NCS1"/>
    <property type="match status" value="1"/>
</dbReference>
<sequence>MALSEATEQNPYSDERSHLLEESILPVWLNQRTIGGLGYVWIWIGMAVIIATFQLGAGGVAGLPLTTVIATIFLANLTLGLVMALTADIGTEHGISFAVYLRAPFGTVGTHLPSVTRGIVAAAWFGIQTYLGALALNGIVSYFGGFDSWVFWYIVFGLVQIINTAMGIRAVQLLASIAAPAIIAISIWMYFTLENVAAAGGHNIWTFAGDGEMSIIALFVANMAFWSPLAVDIPNITRFLKTEGGEKSFFRRNRNIFMAQFIALPVAQSWIALIGAVSFIATGDWNPINVIQEQGTGITLIVLLVMVILAQWSTNTSANLIPAALTFVNAGAPRITYAMGILIAGIVGTLTMPWLILNHLFTYLGMYGAMLSAVGGIMVCDYFLIRGRRLNVPELYREHGQFRYFGGWNPAGLIAWVVGGGLALYFIQYAYVVGFPTAMVVYFILMKVWILPRHDQAEIKDPDDEKYLATSVNMNWVYTSESGMQRVRTADIPADAVAREDL</sequence>
<evidence type="ECO:0000313" key="8">
    <source>
        <dbReference type="Proteomes" id="UP000053690"/>
    </source>
</evidence>
<dbReference type="InterPro" id="IPR001248">
    <property type="entry name" value="Pur-cyt_permease"/>
</dbReference>
<keyword evidence="8" id="KW-1185">Reference proteome</keyword>
<proteinExistence type="inferred from homology"/>
<feature type="transmembrane region" description="Helical" evidence="6">
    <location>
        <begin position="363"/>
        <end position="384"/>
    </location>
</feature>
<dbReference type="AlphaFoldDB" id="A0A0X3U0L7"/>
<evidence type="ECO:0000256" key="5">
    <source>
        <dbReference type="ARBA" id="ARBA00023136"/>
    </source>
</evidence>
<evidence type="ECO:0000256" key="6">
    <source>
        <dbReference type="SAM" id="Phobius"/>
    </source>
</evidence>
<feature type="transmembrane region" description="Helical" evidence="6">
    <location>
        <begin position="335"/>
        <end position="357"/>
    </location>
</feature>
<gene>
    <name evidence="7" type="ORF">AVO44_05705</name>
</gene>
<dbReference type="InterPro" id="IPR045225">
    <property type="entry name" value="Uracil/uridine/allantoin_perm"/>
</dbReference>
<feature type="transmembrane region" description="Helical" evidence="6">
    <location>
        <begin position="294"/>
        <end position="314"/>
    </location>
</feature>
<protein>
    <submittedName>
        <fullName evidence="7">Nitrate reductase</fullName>
    </submittedName>
</protein>
<keyword evidence="3 6" id="KW-0812">Transmembrane</keyword>
<name>A0A0X3U0L7_9RHOB</name>
<dbReference type="Pfam" id="PF02133">
    <property type="entry name" value="Transp_cyt_pur"/>
    <property type="match status" value="1"/>
</dbReference>
<evidence type="ECO:0000256" key="3">
    <source>
        <dbReference type="ARBA" id="ARBA00022692"/>
    </source>
</evidence>
<dbReference type="GO" id="GO:0015205">
    <property type="term" value="F:nucleobase transmembrane transporter activity"/>
    <property type="evidence" value="ECO:0007669"/>
    <property type="project" value="TreeGrafter"/>
</dbReference>
<keyword evidence="4 6" id="KW-1133">Transmembrane helix</keyword>
<dbReference type="STRING" id="1685378.AVO44_05705"/>
<comment type="caution">
    <text evidence="7">The sequence shown here is derived from an EMBL/GenBank/DDBJ whole genome shotgun (WGS) entry which is preliminary data.</text>
</comment>
<feature type="transmembrane region" description="Helical" evidence="6">
    <location>
        <begin position="37"/>
        <end position="57"/>
    </location>
</feature>
<evidence type="ECO:0000256" key="4">
    <source>
        <dbReference type="ARBA" id="ARBA00022989"/>
    </source>
</evidence>
<feature type="transmembrane region" description="Helical" evidence="6">
    <location>
        <begin position="173"/>
        <end position="193"/>
    </location>
</feature>
<keyword evidence="5 6" id="KW-0472">Membrane</keyword>
<evidence type="ECO:0000313" key="7">
    <source>
        <dbReference type="EMBL" id="KUJ81344.1"/>
    </source>
</evidence>
<feature type="transmembrane region" description="Helical" evidence="6">
    <location>
        <begin position="256"/>
        <end position="282"/>
    </location>
</feature>
<dbReference type="Proteomes" id="UP000053690">
    <property type="component" value="Unassembled WGS sequence"/>
</dbReference>
<feature type="transmembrane region" description="Helical" evidence="6">
    <location>
        <begin position="405"/>
        <end position="427"/>
    </location>
</feature>
<dbReference type="GO" id="GO:0005886">
    <property type="term" value="C:plasma membrane"/>
    <property type="evidence" value="ECO:0007669"/>
    <property type="project" value="TreeGrafter"/>
</dbReference>
<dbReference type="EMBL" id="LQBP01000002">
    <property type="protein sequence ID" value="KUJ81344.1"/>
    <property type="molecule type" value="Genomic_DNA"/>
</dbReference>